<dbReference type="Pfam" id="PF05641">
    <property type="entry name" value="Agenet"/>
    <property type="match status" value="1"/>
</dbReference>
<dbReference type="CDD" id="cd20406">
    <property type="entry name" value="Tudor_Agenet_AtDUF_rpt2_4"/>
    <property type="match status" value="1"/>
</dbReference>
<dbReference type="InterPro" id="IPR014002">
    <property type="entry name" value="Agenet_dom_plant"/>
</dbReference>
<dbReference type="Gene3D" id="2.30.30.140">
    <property type="match status" value="1"/>
</dbReference>
<keyword evidence="3" id="KW-1185">Reference proteome</keyword>
<feature type="domain" description="Agenet" evidence="1">
    <location>
        <begin position="2"/>
        <end position="71"/>
    </location>
</feature>
<dbReference type="CDD" id="cd20405">
    <property type="entry name" value="Tudor_Agenet_AtDUF_rpt1_3"/>
    <property type="match status" value="1"/>
</dbReference>
<dbReference type="OMA" id="CSKQEGF"/>
<proteinExistence type="predicted"/>
<accession>A0A061ER75</accession>
<dbReference type="EMBL" id="CM001883">
    <property type="protein sequence ID" value="EOY07545.1"/>
    <property type="molecule type" value="Genomic_DNA"/>
</dbReference>
<name>A0A061ER75_THECC</name>
<gene>
    <name evidence="2" type="ORF">TCM_021952</name>
</gene>
<feature type="domain" description="Agenet" evidence="1">
    <location>
        <begin position="83"/>
        <end position="131"/>
    </location>
</feature>
<organism evidence="2 3">
    <name type="scientific">Theobroma cacao</name>
    <name type="common">Cacao</name>
    <name type="synonym">Cocoa</name>
    <dbReference type="NCBI Taxonomy" id="3641"/>
    <lineage>
        <taxon>Eukaryota</taxon>
        <taxon>Viridiplantae</taxon>
        <taxon>Streptophyta</taxon>
        <taxon>Embryophyta</taxon>
        <taxon>Tracheophyta</taxon>
        <taxon>Spermatophyta</taxon>
        <taxon>Magnoliopsida</taxon>
        <taxon>eudicotyledons</taxon>
        <taxon>Gunneridae</taxon>
        <taxon>Pentapetalae</taxon>
        <taxon>rosids</taxon>
        <taxon>malvids</taxon>
        <taxon>Malvales</taxon>
        <taxon>Malvaceae</taxon>
        <taxon>Byttnerioideae</taxon>
        <taxon>Theobroma</taxon>
    </lineage>
</organism>
<dbReference type="AlphaFoldDB" id="A0A061ER75"/>
<dbReference type="STRING" id="3641.A0A061ER75"/>
<evidence type="ECO:0000313" key="2">
    <source>
        <dbReference type="EMBL" id="EOY07545.1"/>
    </source>
</evidence>
<dbReference type="PANTHER" id="PTHR31917">
    <property type="entry name" value="AGENET DOMAIN-CONTAINING PROTEIN-RELATED"/>
    <property type="match status" value="1"/>
</dbReference>
<dbReference type="PANTHER" id="PTHR31917:SF148">
    <property type="entry name" value="DUF724 DOMAIN-CONTAINING PROTEIN 2"/>
    <property type="match status" value="1"/>
</dbReference>
<dbReference type="InParanoid" id="A0A061ER75"/>
<dbReference type="SMART" id="SM00743">
    <property type="entry name" value="Agenet"/>
    <property type="match status" value="2"/>
</dbReference>
<evidence type="ECO:0000313" key="3">
    <source>
        <dbReference type="Proteomes" id="UP000026915"/>
    </source>
</evidence>
<dbReference type="Gramene" id="EOY07545">
    <property type="protein sequence ID" value="EOY07545"/>
    <property type="gene ID" value="TCM_021952"/>
</dbReference>
<reference evidence="2 3" key="1">
    <citation type="journal article" date="2013" name="Genome Biol.">
        <title>The genome sequence of the most widely cultivated cacao type and its use to identify candidate genes regulating pod color.</title>
        <authorList>
            <person name="Motamayor J.C."/>
            <person name="Mockaitis K."/>
            <person name="Schmutz J."/>
            <person name="Haiminen N."/>
            <person name="Iii D.L."/>
            <person name="Cornejo O."/>
            <person name="Findley S.D."/>
            <person name="Zheng P."/>
            <person name="Utro F."/>
            <person name="Royaert S."/>
            <person name="Saski C."/>
            <person name="Jenkins J."/>
            <person name="Podicheti R."/>
            <person name="Zhao M."/>
            <person name="Scheffler B.E."/>
            <person name="Stack J.C."/>
            <person name="Feltus F.A."/>
            <person name="Mustiga G.M."/>
            <person name="Amores F."/>
            <person name="Phillips W."/>
            <person name="Marelli J.P."/>
            <person name="May G.D."/>
            <person name="Shapiro H."/>
            <person name="Ma J."/>
            <person name="Bustamante C.D."/>
            <person name="Schnell R.J."/>
            <person name="Main D."/>
            <person name="Gilbert D."/>
            <person name="Parida L."/>
            <person name="Kuhn D.N."/>
        </authorList>
    </citation>
    <scope>NUCLEOTIDE SEQUENCE [LARGE SCALE GENOMIC DNA]</scope>
    <source>
        <strain evidence="3">cv. Matina 1-6</strain>
    </source>
</reference>
<dbReference type="HOGENOM" id="CLU_127445_0_0_1"/>
<evidence type="ECO:0000259" key="1">
    <source>
        <dbReference type="SMART" id="SM00743"/>
    </source>
</evidence>
<dbReference type="eggNOG" id="ENOG502S5TM">
    <property type="taxonomic scope" value="Eukaryota"/>
</dbReference>
<dbReference type="InterPro" id="IPR008395">
    <property type="entry name" value="Agenet-like_dom"/>
</dbReference>
<dbReference type="Proteomes" id="UP000026915">
    <property type="component" value="Chromosome 5"/>
</dbReference>
<sequence length="138" mass="16021">MAVFCKGDEVEVCSKEEGFLGSYYEATVISRLKDSHYKVQYKTLVEEEDQSRPLVEIVTADEVRPVPPKTIGEVTWFFFYLQRVDAFDNDGWWVGRITGRQGSRYLVYFPTTGDEILYPVSQLRNNLEWCDGNWVSSK</sequence>
<protein>
    <submittedName>
        <fullName evidence="2">Agenet domain-containing protein, putative</fullName>
    </submittedName>
</protein>